<keyword evidence="3" id="KW-1185">Reference proteome</keyword>
<dbReference type="RefSeq" id="WP_022939126.1">
    <property type="nucleotide sequence ID" value="NZ_CABKRQ010000008.1"/>
</dbReference>
<dbReference type="EMBL" id="QJKH01000007">
    <property type="protein sequence ID" value="PXX78668.1"/>
    <property type="molecule type" value="Genomic_DNA"/>
</dbReference>
<evidence type="ECO:0000313" key="2">
    <source>
        <dbReference type="EMBL" id="PXX78668.1"/>
    </source>
</evidence>
<name>A0A318KPG4_9FIRM</name>
<dbReference type="AlphaFoldDB" id="A0A318KPG4"/>
<sequence>MFEKIYDYSVNEIKRGYAEDEEGFVCLCCQERFSKDEIYLLDNHFYKANKAVIVHLKQAHPDYFDLLLEHTSHGCTERQIEILKAMKQGYKDNEIARLTGVAAATIRHQRFILKEKARQAKSYLAVAESVFDPDENDPYVKIHEGARMVDERYCVTEDEEAKAMVSLFLSLEPLKLKQWPAKDKKKIIALRKICECFERNHEYTEKEVNVILKNIFDDIASLRRALIEYGFMARSEDCSKYWRT</sequence>
<dbReference type="Pfam" id="PF09860">
    <property type="entry name" value="DUF2087"/>
    <property type="match status" value="1"/>
</dbReference>
<dbReference type="InterPro" id="IPR018656">
    <property type="entry name" value="DUF2087"/>
</dbReference>
<dbReference type="Proteomes" id="UP000247612">
    <property type="component" value="Unassembled WGS sequence"/>
</dbReference>
<protein>
    <recommendedName>
        <fullName evidence="1">DUF2087 domain-containing protein</fullName>
    </recommendedName>
</protein>
<reference evidence="2 3" key="1">
    <citation type="submission" date="2018-05" db="EMBL/GenBank/DDBJ databases">
        <title>Genomic Encyclopedia of Type Strains, Phase IV (KMG-IV): sequencing the most valuable type-strain genomes for metagenomic binning, comparative biology and taxonomic classification.</title>
        <authorList>
            <person name="Goeker M."/>
        </authorList>
    </citation>
    <scope>NUCLEOTIDE SEQUENCE [LARGE SCALE GENOMIC DNA]</scope>
    <source>
        <strain evidence="2 3">JC118</strain>
    </source>
</reference>
<dbReference type="STRING" id="1034346.GCA_000313565_02843"/>
<evidence type="ECO:0000313" key="3">
    <source>
        <dbReference type="Proteomes" id="UP000247612"/>
    </source>
</evidence>
<evidence type="ECO:0000259" key="1">
    <source>
        <dbReference type="Pfam" id="PF09860"/>
    </source>
</evidence>
<dbReference type="GO" id="GO:0006355">
    <property type="term" value="P:regulation of DNA-templated transcription"/>
    <property type="evidence" value="ECO:0007669"/>
    <property type="project" value="InterPro"/>
</dbReference>
<dbReference type="InterPro" id="IPR036388">
    <property type="entry name" value="WH-like_DNA-bd_sf"/>
</dbReference>
<comment type="caution">
    <text evidence="2">The sequence shown here is derived from an EMBL/GenBank/DDBJ whole genome shotgun (WGS) entry which is preliminary data.</text>
</comment>
<accession>A0A318KPG4</accession>
<feature type="domain" description="DUF2087" evidence="1">
    <location>
        <begin position="175"/>
        <end position="243"/>
    </location>
</feature>
<dbReference type="Gene3D" id="1.10.10.10">
    <property type="entry name" value="Winged helix-like DNA-binding domain superfamily/Winged helix DNA-binding domain"/>
    <property type="match status" value="1"/>
</dbReference>
<dbReference type="OrthoDB" id="9789954at2"/>
<dbReference type="SUPFAM" id="SSF46894">
    <property type="entry name" value="C-terminal effector domain of the bipartite response regulators"/>
    <property type="match status" value="1"/>
</dbReference>
<proteinExistence type="predicted"/>
<organism evidence="2 3">
    <name type="scientific">Dielma fastidiosa</name>
    <dbReference type="NCBI Taxonomy" id="1034346"/>
    <lineage>
        <taxon>Bacteria</taxon>
        <taxon>Bacillati</taxon>
        <taxon>Bacillota</taxon>
        <taxon>Erysipelotrichia</taxon>
        <taxon>Erysipelotrichales</taxon>
        <taxon>Erysipelotrichaceae</taxon>
        <taxon>Dielma</taxon>
    </lineage>
</organism>
<gene>
    <name evidence="2" type="ORF">DES51_107210</name>
</gene>
<dbReference type="GO" id="GO:0003677">
    <property type="term" value="F:DNA binding"/>
    <property type="evidence" value="ECO:0007669"/>
    <property type="project" value="InterPro"/>
</dbReference>
<dbReference type="InterPro" id="IPR016032">
    <property type="entry name" value="Sig_transdc_resp-reg_C-effctor"/>
</dbReference>